<gene>
    <name evidence="2" type="ORF">SHERM_24150</name>
</gene>
<protein>
    <submittedName>
        <fullName evidence="2">Uncharacterized protein</fullName>
    </submittedName>
</protein>
<dbReference type="EMBL" id="CACSLK010027752">
    <property type="protein sequence ID" value="CAA0828455.1"/>
    <property type="molecule type" value="Genomic_DNA"/>
</dbReference>
<feature type="coiled-coil region" evidence="1">
    <location>
        <begin position="72"/>
        <end position="127"/>
    </location>
</feature>
<organism evidence="2 3">
    <name type="scientific">Striga hermonthica</name>
    <name type="common">Purple witchweed</name>
    <name type="synonym">Buchnera hermonthica</name>
    <dbReference type="NCBI Taxonomy" id="68872"/>
    <lineage>
        <taxon>Eukaryota</taxon>
        <taxon>Viridiplantae</taxon>
        <taxon>Streptophyta</taxon>
        <taxon>Embryophyta</taxon>
        <taxon>Tracheophyta</taxon>
        <taxon>Spermatophyta</taxon>
        <taxon>Magnoliopsida</taxon>
        <taxon>eudicotyledons</taxon>
        <taxon>Gunneridae</taxon>
        <taxon>Pentapetalae</taxon>
        <taxon>asterids</taxon>
        <taxon>lamiids</taxon>
        <taxon>Lamiales</taxon>
        <taxon>Orobanchaceae</taxon>
        <taxon>Buchnereae</taxon>
        <taxon>Striga</taxon>
    </lineage>
</organism>
<proteinExistence type="predicted"/>
<comment type="caution">
    <text evidence="2">The sequence shown here is derived from an EMBL/GenBank/DDBJ whole genome shotgun (WGS) entry which is preliminary data.</text>
</comment>
<dbReference type="Proteomes" id="UP001153555">
    <property type="component" value="Unassembled WGS sequence"/>
</dbReference>
<reference evidence="2" key="1">
    <citation type="submission" date="2019-12" db="EMBL/GenBank/DDBJ databases">
        <authorList>
            <person name="Scholes J."/>
        </authorList>
    </citation>
    <scope>NUCLEOTIDE SEQUENCE</scope>
</reference>
<name>A0A9N7NDJ3_STRHE</name>
<evidence type="ECO:0000256" key="1">
    <source>
        <dbReference type="SAM" id="Coils"/>
    </source>
</evidence>
<dbReference type="AlphaFoldDB" id="A0A9N7NDJ3"/>
<sequence>MSEPEKMEAIKRAYAEMILNTAKEAAARVMAAELRSRRLEHDLVSTKDEAARMLLNLKQSIDTKTKEVEITSLNQRNKIHELESQLNEAEGIIIDLRAELNCVHEQLDETKNKNLHISRQIENAETLEKNILNRECPYQSTHSVKVNPDLTIARDNSNVVTNSTGIENANAVTGSQAVEERDKCGENEGISIVRRSSRKRKIKFLDDFITVCGLRKKCVKSGESLIKPEDGT</sequence>
<accession>A0A9N7NDJ3</accession>
<evidence type="ECO:0000313" key="3">
    <source>
        <dbReference type="Proteomes" id="UP001153555"/>
    </source>
</evidence>
<keyword evidence="1" id="KW-0175">Coiled coil</keyword>
<dbReference type="PANTHER" id="PTHR34778">
    <property type="entry name" value="OS02G0580700 PROTEIN"/>
    <property type="match status" value="1"/>
</dbReference>
<evidence type="ECO:0000313" key="2">
    <source>
        <dbReference type="EMBL" id="CAA0828455.1"/>
    </source>
</evidence>
<keyword evidence="3" id="KW-1185">Reference proteome</keyword>
<dbReference type="OrthoDB" id="657513at2759"/>
<dbReference type="PANTHER" id="PTHR34778:SF6">
    <property type="entry name" value="SHUGOSHIN C-TERMINAL DOMAIN-CONTAINING PROTEIN"/>
    <property type="match status" value="1"/>
</dbReference>